<feature type="transmembrane region" description="Helical" evidence="2">
    <location>
        <begin position="325"/>
        <end position="347"/>
    </location>
</feature>
<dbReference type="Gene3D" id="3.30.70.270">
    <property type="match status" value="1"/>
</dbReference>
<keyword evidence="5" id="KW-1185">Reference proteome</keyword>
<dbReference type="InterPro" id="IPR029787">
    <property type="entry name" value="Nucleotide_cyclase"/>
</dbReference>
<name>A0A1G8UFK9_9GAMM</name>
<feature type="transmembrane region" description="Helical" evidence="2">
    <location>
        <begin position="230"/>
        <end position="255"/>
    </location>
</feature>
<dbReference type="SMART" id="SM00267">
    <property type="entry name" value="GGDEF"/>
    <property type="match status" value="1"/>
</dbReference>
<dbReference type="SUPFAM" id="SSF55073">
    <property type="entry name" value="Nucleotide cyclase"/>
    <property type="match status" value="1"/>
</dbReference>
<sequence length="588" mass="66852">MNRTPLVLLALLLLPLLLRAEPVNLRISYYEDSQSNLLVSDVVRLDPQQWVPLDGHLAHFGISRSSFWLKIAVTNQADSPKNRLLEFRSATQDQIEVFSELAGHFRMGDQQPFDNRPVQSVTPVVELEMPANSTSVVWVRLSNKHGFFELLPISLYSQEEWQRHQLERNFLYGMFFGSLGIMLLYGIALSAIIKDRNFCCYTQYLLAALVCTFIYYGFGYRWLWPTQPELNYWALHISFTALILCATRFAVTFLVLKRRARKLYRTLQILSGLLVLALIATLSGFPLGSLTLMVPLALIILALLCGCAAIATWQRPDWTTSMFFLAWPCLLVCIGLSFSNALGWMLLPFDTKYLLTFVFAFEMQLLGFLISRQFRQLKTDLVIAKANDSGKVNLDMLERNRELENLNQQLKEQAYKDSMTGLANRRSFRYELDKLEIEVSNQTRALVLIDLDHFKLINDQNGHHIGDMALKHAARVINQAVQLVHGRSYRVGGEEFAAILMAPDTQGLMAQCELIRRKLATTPMQLDNMTLNITASIGIKAIDPGQYLSSRQIYQLADKALYQAKKEGRNRICASDVSAQFEVSPTLA</sequence>
<dbReference type="Pfam" id="PF00990">
    <property type="entry name" value="GGDEF"/>
    <property type="match status" value="1"/>
</dbReference>
<dbReference type="CDD" id="cd01949">
    <property type="entry name" value="GGDEF"/>
    <property type="match status" value="1"/>
</dbReference>
<dbReference type="RefSeq" id="WP_090365452.1">
    <property type="nucleotide sequence ID" value="NZ_FNEM01000009.1"/>
</dbReference>
<dbReference type="InterPro" id="IPR011622">
    <property type="entry name" value="7TMR_DISM_rcpt_extracell_dom2"/>
</dbReference>
<dbReference type="Proteomes" id="UP000199527">
    <property type="component" value="Unassembled WGS sequence"/>
</dbReference>
<evidence type="ECO:0000313" key="4">
    <source>
        <dbReference type="EMBL" id="SDJ52518.1"/>
    </source>
</evidence>
<dbReference type="EC" id="2.7.7.65" evidence="1"/>
<reference evidence="5" key="1">
    <citation type="submission" date="2016-10" db="EMBL/GenBank/DDBJ databases">
        <authorList>
            <person name="Varghese N."/>
            <person name="Submissions S."/>
        </authorList>
    </citation>
    <scope>NUCLEOTIDE SEQUENCE [LARGE SCALE GENOMIC DNA]</scope>
    <source>
        <strain evidence="5">DSM 23317</strain>
    </source>
</reference>
<dbReference type="EMBL" id="FNEM01000009">
    <property type="protein sequence ID" value="SDJ52518.1"/>
    <property type="molecule type" value="Genomic_DNA"/>
</dbReference>
<keyword evidence="2" id="KW-0812">Transmembrane</keyword>
<dbReference type="Pfam" id="PF07695">
    <property type="entry name" value="7TMR-DISM_7TM"/>
    <property type="match status" value="1"/>
</dbReference>
<evidence type="ECO:0000256" key="2">
    <source>
        <dbReference type="SAM" id="Phobius"/>
    </source>
</evidence>
<dbReference type="InterPro" id="IPR043128">
    <property type="entry name" value="Rev_trsase/Diguanyl_cyclase"/>
</dbReference>
<dbReference type="NCBIfam" id="TIGR00254">
    <property type="entry name" value="GGDEF"/>
    <property type="match status" value="1"/>
</dbReference>
<protein>
    <recommendedName>
        <fullName evidence="1">diguanylate cyclase</fullName>
        <ecNumber evidence="1">2.7.7.65</ecNumber>
    </recommendedName>
</protein>
<evidence type="ECO:0000256" key="1">
    <source>
        <dbReference type="ARBA" id="ARBA00012528"/>
    </source>
</evidence>
<dbReference type="InterPro" id="IPR050469">
    <property type="entry name" value="Diguanylate_Cyclase"/>
</dbReference>
<dbReference type="OrthoDB" id="5289013at2"/>
<accession>A0A1G8UFK9</accession>
<evidence type="ECO:0000313" key="5">
    <source>
        <dbReference type="Proteomes" id="UP000199527"/>
    </source>
</evidence>
<evidence type="ECO:0000259" key="3">
    <source>
        <dbReference type="PROSITE" id="PS50887"/>
    </source>
</evidence>
<dbReference type="PROSITE" id="PS50887">
    <property type="entry name" value="GGDEF"/>
    <property type="match status" value="1"/>
</dbReference>
<dbReference type="InterPro" id="IPR011623">
    <property type="entry name" value="7TMR_DISM_rcpt_extracell_dom1"/>
</dbReference>
<dbReference type="GO" id="GO:0005886">
    <property type="term" value="C:plasma membrane"/>
    <property type="evidence" value="ECO:0007669"/>
    <property type="project" value="TreeGrafter"/>
</dbReference>
<dbReference type="PANTHER" id="PTHR45138">
    <property type="entry name" value="REGULATORY COMPONENTS OF SENSORY TRANSDUCTION SYSTEM"/>
    <property type="match status" value="1"/>
</dbReference>
<dbReference type="Pfam" id="PF07696">
    <property type="entry name" value="7TMR-DISMED2"/>
    <property type="match status" value="1"/>
</dbReference>
<keyword evidence="2" id="KW-1133">Transmembrane helix</keyword>
<feature type="transmembrane region" description="Helical" evidence="2">
    <location>
        <begin position="267"/>
        <end position="286"/>
    </location>
</feature>
<dbReference type="AlphaFoldDB" id="A0A1G8UFK9"/>
<feature type="transmembrane region" description="Helical" evidence="2">
    <location>
        <begin position="292"/>
        <end position="313"/>
    </location>
</feature>
<gene>
    <name evidence="4" type="ORF">SAMN04488540_10972</name>
</gene>
<dbReference type="InterPro" id="IPR000160">
    <property type="entry name" value="GGDEF_dom"/>
</dbReference>
<feature type="transmembrane region" description="Helical" evidence="2">
    <location>
        <begin position="204"/>
        <end position="224"/>
    </location>
</feature>
<keyword evidence="2" id="KW-0472">Membrane</keyword>
<dbReference type="PANTHER" id="PTHR45138:SF6">
    <property type="entry name" value="DIGUANYLATE CYCLASE DGCN"/>
    <property type="match status" value="1"/>
</dbReference>
<dbReference type="Gene3D" id="2.60.40.2380">
    <property type="match status" value="1"/>
</dbReference>
<proteinExistence type="predicted"/>
<dbReference type="GO" id="GO:0052621">
    <property type="term" value="F:diguanylate cyclase activity"/>
    <property type="evidence" value="ECO:0007669"/>
    <property type="project" value="UniProtKB-EC"/>
</dbReference>
<dbReference type="GO" id="GO:0043709">
    <property type="term" value="P:cell adhesion involved in single-species biofilm formation"/>
    <property type="evidence" value="ECO:0007669"/>
    <property type="project" value="TreeGrafter"/>
</dbReference>
<feature type="domain" description="GGDEF" evidence="3">
    <location>
        <begin position="442"/>
        <end position="577"/>
    </location>
</feature>
<organism evidence="4 5">
    <name type="scientific">Ferrimonas sediminum</name>
    <dbReference type="NCBI Taxonomy" id="718193"/>
    <lineage>
        <taxon>Bacteria</taxon>
        <taxon>Pseudomonadati</taxon>
        <taxon>Pseudomonadota</taxon>
        <taxon>Gammaproteobacteria</taxon>
        <taxon>Alteromonadales</taxon>
        <taxon>Ferrimonadaceae</taxon>
        <taxon>Ferrimonas</taxon>
    </lineage>
</organism>
<dbReference type="GO" id="GO:1902201">
    <property type="term" value="P:negative regulation of bacterial-type flagellum-dependent cell motility"/>
    <property type="evidence" value="ECO:0007669"/>
    <property type="project" value="TreeGrafter"/>
</dbReference>
<feature type="transmembrane region" description="Helical" evidence="2">
    <location>
        <begin position="170"/>
        <end position="192"/>
    </location>
</feature>